<name>A0ABR1IGY8_9HYPO</name>
<proteinExistence type="predicted"/>
<organism evidence="1 2">
    <name type="scientific">Neonectria magnoliae</name>
    <dbReference type="NCBI Taxonomy" id="2732573"/>
    <lineage>
        <taxon>Eukaryota</taxon>
        <taxon>Fungi</taxon>
        <taxon>Dikarya</taxon>
        <taxon>Ascomycota</taxon>
        <taxon>Pezizomycotina</taxon>
        <taxon>Sordariomycetes</taxon>
        <taxon>Hypocreomycetidae</taxon>
        <taxon>Hypocreales</taxon>
        <taxon>Nectriaceae</taxon>
        <taxon>Neonectria</taxon>
    </lineage>
</organism>
<comment type="caution">
    <text evidence="1">The sequence shown here is derived from an EMBL/GenBank/DDBJ whole genome shotgun (WGS) entry which is preliminary data.</text>
</comment>
<sequence length="108" mass="12763">MLAIGRMLGRQKFRAKRLDYSVSWYSERKHGAHEILLELIKILERKNLGSHKYDAADEFLDLVWEYRVWAGEYAFSDFEGMAVEESKRIPERIEAGNVGDDLKQDLRW</sequence>
<reference evidence="1 2" key="1">
    <citation type="journal article" date="2025" name="Microbiol. Resour. Announc.">
        <title>Draft genome sequences for Neonectria magnoliae and Neonectria punicea, canker pathogens of Liriodendron tulipifera and Acer saccharum in West Virginia.</title>
        <authorList>
            <person name="Petronek H.M."/>
            <person name="Kasson M.T."/>
            <person name="Metheny A.M."/>
            <person name="Stauder C.M."/>
            <person name="Lovett B."/>
            <person name="Lynch S.C."/>
            <person name="Garnas J.R."/>
            <person name="Kasson L.R."/>
            <person name="Stajich J.E."/>
        </authorList>
    </citation>
    <scope>NUCLEOTIDE SEQUENCE [LARGE SCALE GENOMIC DNA]</scope>
    <source>
        <strain evidence="1 2">NRRL 64651</strain>
    </source>
</reference>
<gene>
    <name evidence="1" type="ORF">QQZ08_000382</name>
</gene>
<protein>
    <submittedName>
        <fullName evidence="1">Uncharacterized protein</fullName>
    </submittedName>
</protein>
<keyword evidence="2" id="KW-1185">Reference proteome</keyword>
<evidence type="ECO:0000313" key="1">
    <source>
        <dbReference type="EMBL" id="KAK7432911.1"/>
    </source>
</evidence>
<accession>A0ABR1IGY8</accession>
<dbReference type="EMBL" id="JAZAVK010000002">
    <property type="protein sequence ID" value="KAK7432911.1"/>
    <property type="molecule type" value="Genomic_DNA"/>
</dbReference>
<evidence type="ECO:0000313" key="2">
    <source>
        <dbReference type="Proteomes" id="UP001498421"/>
    </source>
</evidence>
<dbReference type="Proteomes" id="UP001498421">
    <property type="component" value="Unassembled WGS sequence"/>
</dbReference>